<dbReference type="STRING" id="945543.VIBR0546_03405"/>
<dbReference type="InterPro" id="IPR003192">
    <property type="entry name" value="Porin_LamB"/>
</dbReference>
<keyword evidence="9" id="KW-0998">Cell outer membrane</keyword>
<dbReference type="Pfam" id="PF02264">
    <property type="entry name" value="LamB"/>
    <property type="match status" value="1"/>
</dbReference>
<evidence type="ECO:0000256" key="1">
    <source>
        <dbReference type="ARBA" id="ARBA00004571"/>
    </source>
</evidence>
<organism evidence="11 12">
    <name type="scientific">Vibrio brasiliensis LMG 20546</name>
    <dbReference type="NCBI Taxonomy" id="945543"/>
    <lineage>
        <taxon>Bacteria</taxon>
        <taxon>Pseudomonadati</taxon>
        <taxon>Pseudomonadota</taxon>
        <taxon>Gammaproteobacteria</taxon>
        <taxon>Vibrionales</taxon>
        <taxon>Vibrionaceae</taxon>
        <taxon>Vibrio</taxon>
        <taxon>Vibrio oreintalis group</taxon>
    </lineage>
</organism>
<evidence type="ECO:0000256" key="9">
    <source>
        <dbReference type="ARBA" id="ARBA00023237"/>
    </source>
</evidence>
<evidence type="ECO:0000313" key="11">
    <source>
        <dbReference type="EMBL" id="EGA66612.1"/>
    </source>
</evidence>
<dbReference type="RefSeq" id="WP_006878438.1">
    <property type="nucleotide sequence ID" value="NZ_AEVS01000035.1"/>
</dbReference>
<evidence type="ECO:0000256" key="7">
    <source>
        <dbReference type="ARBA" id="ARBA00023114"/>
    </source>
</evidence>
<dbReference type="EMBL" id="AEVS01000035">
    <property type="protein sequence ID" value="EGA66612.1"/>
    <property type="molecule type" value="Genomic_DNA"/>
</dbReference>
<name>E8LRK9_9VIBR</name>
<dbReference type="GO" id="GO:0015774">
    <property type="term" value="P:polysaccharide transport"/>
    <property type="evidence" value="ECO:0007669"/>
    <property type="project" value="TreeGrafter"/>
</dbReference>
<evidence type="ECO:0000256" key="5">
    <source>
        <dbReference type="ARBA" id="ARBA00022692"/>
    </source>
</evidence>
<proteinExistence type="inferred from homology"/>
<dbReference type="GO" id="GO:0015288">
    <property type="term" value="F:porin activity"/>
    <property type="evidence" value="ECO:0007669"/>
    <property type="project" value="UniProtKB-KW"/>
</dbReference>
<evidence type="ECO:0000256" key="10">
    <source>
        <dbReference type="SAM" id="SignalP"/>
    </source>
</evidence>
<evidence type="ECO:0000313" key="12">
    <source>
        <dbReference type="Proteomes" id="UP000004371"/>
    </source>
</evidence>
<dbReference type="GO" id="GO:0015144">
    <property type="term" value="F:carbohydrate transmembrane transporter activity"/>
    <property type="evidence" value="ECO:0007669"/>
    <property type="project" value="TreeGrafter"/>
</dbReference>
<evidence type="ECO:0000256" key="2">
    <source>
        <dbReference type="ARBA" id="ARBA00007055"/>
    </source>
</evidence>
<evidence type="ECO:0000256" key="4">
    <source>
        <dbReference type="ARBA" id="ARBA00022452"/>
    </source>
</evidence>
<dbReference type="OrthoDB" id="106611at2"/>
<dbReference type="InterPro" id="IPR036998">
    <property type="entry name" value="Porin_LamB_sf"/>
</dbReference>
<comment type="similarity">
    <text evidence="2">Belongs to the porin LamB (TC 1.B.3) family.</text>
</comment>
<dbReference type="AlphaFoldDB" id="E8LRK9"/>
<keyword evidence="6" id="KW-0406">Ion transport</keyword>
<comment type="subcellular location">
    <subcellularLocation>
        <location evidence="1">Cell outer membrane</location>
        <topology evidence="1">Multi-pass membrane protein</topology>
    </subcellularLocation>
</comment>
<dbReference type="Proteomes" id="UP000004371">
    <property type="component" value="Unassembled WGS sequence"/>
</dbReference>
<keyword evidence="12" id="KW-1185">Reference proteome</keyword>
<dbReference type="GO" id="GO:0046930">
    <property type="term" value="C:pore complex"/>
    <property type="evidence" value="ECO:0007669"/>
    <property type="project" value="UniProtKB-KW"/>
</dbReference>
<keyword evidence="4" id="KW-1134">Transmembrane beta strand</keyword>
<dbReference type="PANTHER" id="PTHR38762">
    <property type="entry name" value="CRYPTIC OUTER MEMBRANE PORIN BGLH-RELATED"/>
    <property type="match status" value="1"/>
</dbReference>
<dbReference type="eggNOG" id="COG4580">
    <property type="taxonomic scope" value="Bacteria"/>
</dbReference>
<comment type="caution">
    <text evidence="11">The sequence shown here is derived from an EMBL/GenBank/DDBJ whole genome shotgun (WGS) entry which is preliminary data.</text>
</comment>
<dbReference type="GO" id="GO:0009279">
    <property type="term" value="C:cell outer membrane"/>
    <property type="evidence" value="ECO:0007669"/>
    <property type="project" value="UniProtKB-SubCell"/>
</dbReference>
<dbReference type="PANTHER" id="PTHR38762:SF1">
    <property type="entry name" value="CRYPTIC OUTER MEMBRANE PORIN BGLH-RELATED"/>
    <property type="match status" value="1"/>
</dbReference>
<sequence>MKKVSVIAAAVASALMAGSVLAETEVALDVVSGDEAAPVVEKVNGTDVLTDGWEVHGYASMNARVVDGETVDTEFGKPDYKTAGTHGKSTNQVEFVIKKHTEHANGVWSDFVVRTEYGNGNSYAYSSPGSQKDNTTAQFEVKETFVEIGGLSYLGEDTSIWGGQRYLNRAAGLLSGEFWKQSSGVGAGLQTKLGGNTAGIAYVMADPDAGSADSYAIDCTQEDGSVSTNPNECKVSKNGAAERTTLSSVDLYYYGVDVGFGSLDFDFKYISQANKDSSSEDGFGAAITLNSSYYGLDGWTQTALSYGKGTAQNRGVNFGSWSGGDDNAESIFFTSYGVLNISDSWQMGSEFTYFAALDELFTAKDLKRYIAAVRPSYKVNDNLRLEFTGSYAHEEGADGYWDRSGDALESDIFNAEIAAAFTVNADYFGRPQIKPYVSYISADDEASASQLGIKDGKSETVIGVHTEIWF</sequence>
<evidence type="ECO:0000256" key="3">
    <source>
        <dbReference type="ARBA" id="ARBA00022448"/>
    </source>
</evidence>
<protein>
    <submittedName>
        <fullName evidence="11">Maltoporin</fullName>
    </submittedName>
</protein>
<keyword evidence="10" id="KW-0732">Signal</keyword>
<dbReference type="Gene3D" id="2.40.170.10">
    <property type="entry name" value="Porin, LamB type"/>
    <property type="match status" value="1"/>
</dbReference>
<accession>E8LRK9</accession>
<dbReference type="InterPro" id="IPR050286">
    <property type="entry name" value="G_neg_Bact_CarbUptk_Porin"/>
</dbReference>
<dbReference type="SUPFAM" id="SSF56935">
    <property type="entry name" value="Porins"/>
    <property type="match status" value="1"/>
</dbReference>
<gene>
    <name evidence="11" type="ORF">VIBR0546_03405</name>
</gene>
<feature type="chain" id="PRO_5003224329" evidence="10">
    <location>
        <begin position="23"/>
        <end position="470"/>
    </location>
</feature>
<feature type="signal peptide" evidence="10">
    <location>
        <begin position="1"/>
        <end position="22"/>
    </location>
</feature>
<keyword evidence="7" id="KW-0626">Porin</keyword>
<dbReference type="GO" id="GO:0006811">
    <property type="term" value="P:monoatomic ion transport"/>
    <property type="evidence" value="ECO:0007669"/>
    <property type="project" value="UniProtKB-KW"/>
</dbReference>
<reference evidence="11 12" key="1">
    <citation type="journal article" date="2012" name="Int. J. Syst. Evol. Microbiol.">
        <title>Vibrio caribbeanicus sp. nov., isolated from the marine sponge Scleritoderma cyanea.</title>
        <authorList>
            <person name="Hoffmann M."/>
            <person name="Monday S.R."/>
            <person name="Allard M.W."/>
            <person name="Strain E.A."/>
            <person name="Whittaker P."/>
            <person name="Naum M."/>
            <person name="McCarthy P.J."/>
            <person name="Lopez J.V."/>
            <person name="Fischer M."/>
            <person name="Brown E.W."/>
        </authorList>
    </citation>
    <scope>NUCLEOTIDE SEQUENCE [LARGE SCALE GENOMIC DNA]</scope>
    <source>
        <strain evidence="11 12">LMG 20546</strain>
    </source>
</reference>
<evidence type="ECO:0000256" key="8">
    <source>
        <dbReference type="ARBA" id="ARBA00023136"/>
    </source>
</evidence>
<keyword evidence="3" id="KW-0813">Transport</keyword>
<keyword evidence="5" id="KW-0812">Transmembrane</keyword>
<evidence type="ECO:0000256" key="6">
    <source>
        <dbReference type="ARBA" id="ARBA00023065"/>
    </source>
</evidence>
<keyword evidence="8" id="KW-0472">Membrane</keyword>